<keyword evidence="1" id="KW-0472">Membrane</keyword>
<feature type="transmembrane region" description="Helical" evidence="1">
    <location>
        <begin position="101"/>
        <end position="122"/>
    </location>
</feature>
<keyword evidence="1" id="KW-1133">Transmembrane helix</keyword>
<sequence length="175" mass="19169">MAAYAGVCSGMRERPSRRLRGLVGFGLFGVTWWFFGNLYEELVLMPNFLVDAPGKRAHWLGFFAEVTPVRYYLPLGPLATLALVFAWLRARAEAPEVAAELRAAVLAVAAGWGVSAYIVPAINLRLFEPAPLPDELARPLAIRWLTLNAVRLVCVGFAAVKVLSAWTRLTADGRG</sequence>
<evidence type="ECO:0000313" key="3">
    <source>
        <dbReference type="Proteomes" id="UP000199400"/>
    </source>
</evidence>
<feature type="transmembrane region" description="Helical" evidence="1">
    <location>
        <begin position="21"/>
        <end position="39"/>
    </location>
</feature>
<name>A0A1I2C342_9BACT</name>
<gene>
    <name evidence="2" type="ORF">SAMN02745121_04939</name>
</gene>
<keyword evidence="1" id="KW-0812">Transmembrane</keyword>
<proteinExistence type="predicted"/>
<feature type="transmembrane region" description="Helical" evidence="1">
    <location>
        <begin position="142"/>
        <end position="164"/>
    </location>
</feature>
<accession>A0A1I2C342</accession>
<dbReference type="EMBL" id="FOMX01000016">
    <property type="protein sequence ID" value="SFE62655.1"/>
    <property type="molecule type" value="Genomic_DNA"/>
</dbReference>
<dbReference type="STRING" id="54.SAMN02745121_04939"/>
<reference evidence="3" key="1">
    <citation type="submission" date="2016-10" db="EMBL/GenBank/DDBJ databases">
        <authorList>
            <person name="Varghese N."/>
            <person name="Submissions S."/>
        </authorList>
    </citation>
    <scope>NUCLEOTIDE SEQUENCE [LARGE SCALE GENOMIC DNA]</scope>
    <source>
        <strain evidence="3">ATCC 25963</strain>
    </source>
</reference>
<keyword evidence="3" id="KW-1185">Reference proteome</keyword>
<dbReference type="Proteomes" id="UP000199400">
    <property type="component" value="Unassembled WGS sequence"/>
</dbReference>
<protein>
    <recommendedName>
        <fullName evidence="4">DUF1772 domain-containing protein</fullName>
    </recommendedName>
</protein>
<dbReference type="AlphaFoldDB" id="A0A1I2C342"/>
<organism evidence="2 3">
    <name type="scientific">Nannocystis exedens</name>
    <dbReference type="NCBI Taxonomy" id="54"/>
    <lineage>
        <taxon>Bacteria</taxon>
        <taxon>Pseudomonadati</taxon>
        <taxon>Myxococcota</taxon>
        <taxon>Polyangia</taxon>
        <taxon>Nannocystales</taxon>
        <taxon>Nannocystaceae</taxon>
        <taxon>Nannocystis</taxon>
    </lineage>
</organism>
<evidence type="ECO:0000313" key="2">
    <source>
        <dbReference type="EMBL" id="SFE62655.1"/>
    </source>
</evidence>
<evidence type="ECO:0008006" key="4">
    <source>
        <dbReference type="Google" id="ProtNLM"/>
    </source>
</evidence>
<evidence type="ECO:0000256" key="1">
    <source>
        <dbReference type="SAM" id="Phobius"/>
    </source>
</evidence>
<feature type="transmembrane region" description="Helical" evidence="1">
    <location>
        <begin position="71"/>
        <end position="89"/>
    </location>
</feature>